<dbReference type="InterPro" id="IPR036962">
    <property type="entry name" value="Glyco_hydro_3_N_sf"/>
</dbReference>
<evidence type="ECO:0000313" key="5">
    <source>
        <dbReference type="EMBL" id="OZG60987.1"/>
    </source>
</evidence>
<dbReference type="InterPro" id="IPR036881">
    <property type="entry name" value="Glyco_hydro_3_C_sf"/>
</dbReference>
<evidence type="ECO:0000259" key="4">
    <source>
        <dbReference type="SMART" id="SM01217"/>
    </source>
</evidence>
<dbReference type="Pfam" id="PF00933">
    <property type="entry name" value="Glyco_hydro_3"/>
    <property type="match status" value="1"/>
</dbReference>
<evidence type="ECO:0000256" key="3">
    <source>
        <dbReference type="SAM" id="Phobius"/>
    </source>
</evidence>
<dbReference type="RefSeq" id="WP_072723409.1">
    <property type="nucleotide sequence ID" value="NZ_BDIS01000001.1"/>
</dbReference>
<dbReference type="SMART" id="SM01217">
    <property type="entry name" value="Fn3_like"/>
    <property type="match status" value="1"/>
</dbReference>
<dbReference type="InterPro" id="IPR001764">
    <property type="entry name" value="Glyco_hydro_3_N"/>
</dbReference>
<dbReference type="InterPro" id="IPR017853">
    <property type="entry name" value="GH"/>
</dbReference>
<dbReference type="Gene3D" id="3.40.50.1700">
    <property type="entry name" value="Glycoside hydrolase family 3 C-terminal domain"/>
    <property type="match status" value="1"/>
</dbReference>
<dbReference type="GO" id="GO:0005975">
    <property type="term" value="P:carbohydrate metabolic process"/>
    <property type="evidence" value="ECO:0007669"/>
    <property type="project" value="InterPro"/>
</dbReference>
<reference evidence="5 6" key="1">
    <citation type="journal article" date="2017" name="BMC Genomics">
        <title>Comparative genomic and phylogenomic analyses of the Bifidobacteriaceae family.</title>
        <authorList>
            <person name="Lugli G.A."/>
            <person name="Milani C."/>
            <person name="Turroni F."/>
            <person name="Duranti S."/>
            <person name="Mancabelli L."/>
            <person name="Mangifesta M."/>
            <person name="Ferrario C."/>
            <person name="Modesto M."/>
            <person name="Mattarelli P."/>
            <person name="Jiri K."/>
            <person name="van Sinderen D."/>
            <person name="Ventura M."/>
        </authorList>
    </citation>
    <scope>NUCLEOTIDE SEQUENCE [LARGE SCALE GENOMIC DNA]</scope>
    <source>
        <strain evidence="5 6">DSM 28807</strain>
    </source>
</reference>
<dbReference type="InterPro" id="IPR026891">
    <property type="entry name" value="Fn3-like"/>
</dbReference>
<dbReference type="OrthoDB" id="9805821at2"/>
<accession>A0A261FPA6</accession>
<feature type="transmembrane region" description="Helical" evidence="3">
    <location>
        <begin position="923"/>
        <end position="947"/>
    </location>
</feature>
<dbReference type="Gene3D" id="3.20.20.300">
    <property type="entry name" value="Glycoside hydrolase, family 3, N-terminal domain"/>
    <property type="match status" value="1"/>
</dbReference>
<comment type="caution">
    <text evidence="5">The sequence shown here is derived from an EMBL/GenBank/DDBJ whole genome shotgun (WGS) entry which is preliminary data.</text>
</comment>
<keyword evidence="3" id="KW-0812">Transmembrane</keyword>
<feature type="transmembrane region" description="Helical" evidence="3">
    <location>
        <begin position="12"/>
        <end position="32"/>
    </location>
</feature>
<dbReference type="Pfam" id="PF01915">
    <property type="entry name" value="Glyco_hydro_3_C"/>
    <property type="match status" value="1"/>
</dbReference>
<dbReference type="SUPFAM" id="SSF52279">
    <property type="entry name" value="Beta-D-glucan exohydrolase, C-terminal domain"/>
    <property type="match status" value="1"/>
</dbReference>
<dbReference type="PANTHER" id="PTHR42715:SF10">
    <property type="entry name" value="BETA-GLUCOSIDASE"/>
    <property type="match status" value="1"/>
</dbReference>
<dbReference type="PANTHER" id="PTHR42715">
    <property type="entry name" value="BETA-GLUCOSIDASE"/>
    <property type="match status" value="1"/>
</dbReference>
<dbReference type="InterPro" id="IPR002772">
    <property type="entry name" value="Glyco_hydro_3_C"/>
</dbReference>
<evidence type="ECO:0000313" key="6">
    <source>
        <dbReference type="Proteomes" id="UP000216352"/>
    </source>
</evidence>
<protein>
    <submittedName>
        <fullName evidence="5">Beta-glucosidase-related glycosidase</fullName>
    </submittedName>
</protein>
<dbReference type="Pfam" id="PF14310">
    <property type="entry name" value="Fn3-like"/>
    <property type="match status" value="1"/>
</dbReference>
<gene>
    <name evidence="5" type="ORF">BLEM_1619</name>
</gene>
<evidence type="ECO:0000256" key="2">
    <source>
        <dbReference type="ARBA" id="ARBA00022801"/>
    </source>
</evidence>
<comment type="similarity">
    <text evidence="1">Belongs to the glycosyl hydrolase 3 family.</text>
</comment>
<feature type="transmembrane region" description="Helical" evidence="3">
    <location>
        <begin position="967"/>
        <end position="992"/>
    </location>
</feature>
<dbReference type="STRING" id="1603886.GCA_001895165_00062"/>
<dbReference type="InterPro" id="IPR050288">
    <property type="entry name" value="Cellulose_deg_GH3"/>
</dbReference>
<dbReference type="EMBL" id="MWWX01000011">
    <property type="protein sequence ID" value="OZG60987.1"/>
    <property type="molecule type" value="Genomic_DNA"/>
</dbReference>
<dbReference type="InterPro" id="IPR013783">
    <property type="entry name" value="Ig-like_fold"/>
</dbReference>
<organism evidence="5 6">
    <name type="scientific">Bifidobacterium lemurum</name>
    <dbReference type="NCBI Taxonomy" id="1603886"/>
    <lineage>
        <taxon>Bacteria</taxon>
        <taxon>Bacillati</taxon>
        <taxon>Actinomycetota</taxon>
        <taxon>Actinomycetes</taxon>
        <taxon>Bifidobacteriales</taxon>
        <taxon>Bifidobacteriaceae</taxon>
        <taxon>Bifidobacterium</taxon>
    </lineage>
</organism>
<keyword evidence="5" id="KW-0326">Glycosidase</keyword>
<dbReference type="AlphaFoldDB" id="A0A261FPA6"/>
<keyword evidence="2" id="KW-0378">Hydrolase</keyword>
<dbReference type="Proteomes" id="UP000216352">
    <property type="component" value="Unassembled WGS sequence"/>
</dbReference>
<dbReference type="Gene3D" id="2.60.40.10">
    <property type="entry name" value="Immunoglobulins"/>
    <property type="match status" value="1"/>
</dbReference>
<dbReference type="GO" id="GO:0004553">
    <property type="term" value="F:hydrolase activity, hydrolyzing O-glycosyl compounds"/>
    <property type="evidence" value="ECO:0007669"/>
    <property type="project" value="InterPro"/>
</dbReference>
<feature type="domain" description="Fibronectin type III-like" evidence="4">
    <location>
        <begin position="412"/>
        <end position="490"/>
    </location>
</feature>
<name>A0A261FPA6_9BIFI</name>
<dbReference type="PRINTS" id="PR00133">
    <property type="entry name" value="GLHYDRLASE3"/>
</dbReference>
<keyword evidence="6" id="KW-1185">Reference proteome</keyword>
<dbReference type="SUPFAM" id="SSF51445">
    <property type="entry name" value="(Trans)glycosidases"/>
    <property type="match status" value="1"/>
</dbReference>
<sequence length="1000" mass="108495">MIKNKKHFAIMNAIFAAIVAALVALNMVALYWDGALRLVLGTVGDSSSVSIDADGNLYRTSFSSDEELEQAQLQLSRDIAAEGTVLLKNDEGALPLDAGSSVTVFGEASTEWLINGTGSSAIGTEDFAYVDVKWSLENAGFTVNEDVWNYYKDDGISRGGGSSNGDWSVNEQPWDTVNADMGSTFDGYTDAAIMVIGRTGGEGGDLATSMEQFGGSADESYLELTDEEESMLAGIAQAGFDKVVVVINAANPFEMGFLDQAEYGVDACLWMGPTGAYGLEALGKVLSGEDNPSGKLVDTQVYDVFSSPAMQNFGNSRYVDDQGNIIGDGYTYVTYSEGIYVGYRYYETRYEDSIMGTDNVGDYDYEQEVAFPFGYGMSYTDFTWSNYTMSEQDGVITVSVDVENSGDAAGKDVLEVYFQSPYTDYDRDNGVEKSAVELAAFAKTDLLEPGETQTVTATFDVDDMKSYDAQGAQTYIMDEGTYYVTAARDAHQAVNNMLTAKGYDVDDDSASADMVASYEVDALRTLDTDDATGATVTNLFDDALAEDAEYLTRSNWTMMDDNGIAYSTSTAVQDGVTYPTHEADDELIANIDATGWEASGRPADADNNDDVTVDTDRGLELVDMVGLDYDDPQWEQLLDELKVSEMHLLYNKSGFNTPMIESVNKPATADTDGPAGLANFMSGWGSFNYSTDYMLASTWNVDLAQQMGELVGEDGLRSNTVGWYAPAMNMHRTPFGGRGFEYYSEDPMLSGAMGTAECLGATSKGLVTYIKHFALNEQETNRSSVATWANEQTIREIYLKPFEMSIKEGNANGLMDSMNRLGFRYTRGYYALLTSLLRVEWGFTGTVITDAANVSPEAVNDMCLSAGTDLQLTTGQNKLSDTKSNRVRNALREASKHTLYAFGNSAAMNGITRGSNLSAGNMAVYQVILIAIDVLAALALAVGEWFVIRRSRLEAPVLTAEQKRAKLMRGLIILGAVVVVLAAAGIGLYFYIDSQMISTV</sequence>
<evidence type="ECO:0000256" key="1">
    <source>
        <dbReference type="ARBA" id="ARBA00005336"/>
    </source>
</evidence>
<keyword evidence="3" id="KW-0472">Membrane</keyword>
<keyword evidence="3" id="KW-1133">Transmembrane helix</keyword>
<proteinExistence type="inferred from homology"/>